<sequence>MERYLSKKNSLLNSIERVLQTLLQQYDALDNPPDSQAVTEYEKALNEYAQALLGVEISCLEYQAAIISQEILEEARQMLSKKAYKNQLAETNERKVSAGDALWDHTDKKARFDDTGVISLLKRGSQEARFVGQSLLAIYRAFDSTKTKPDKRPNNWRRDALQYYKAEITEGGWKKVWAHDVGGYCNPLIIVAAHIVPHFFISRFGNLGTDIFGSRGNELHTPSNSLLLSCEVKRWLDKYSLVIVPVDYNETPITRWKVELLDDGIRDQPLYDPNTTAGDLEKKELLFTSKARPASRFLYFNFIMALVRIRDMEAPYWRQVWARYLTRPPFPTPGNYLRQSMLIAINQHFKTTDVKLIENWIKGQGFERPITLSEEDAKLVAKRIQIAVDQAKREVQDCENEDNKYEGLVDLYHTNRDSGYGGSDSDGDSNEKSEQ</sequence>
<evidence type="ECO:0000313" key="1">
    <source>
        <dbReference type="EMBL" id="KAJ8126070.1"/>
    </source>
</evidence>
<reference evidence="1" key="1">
    <citation type="submission" date="2022-12" db="EMBL/GenBank/DDBJ databases">
        <title>Genome Sequence of Lasiodiplodia mahajangana.</title>
        <authorList>
            <person name="Buettner E."/>
        </authorList>
    </citation>
    <scope>NUCLEOTIDE SEQUENCE</scope>
    <source>
        <strain evidence="1">VT137</strain>
    </source>
</reference>
<proteinExistence type="predicted"/>
<evidence type="ECO:0000313" key="2">
    <source>
        <dbReference type="Proteomes" id="UP001153332"/>
    </source>
</evidence>
<organism evidence="1 2">
    <name type="scientific">Lasiodiplodia mahajangana</name>
    <dbReference type="NCBI Taxonomy" id="1108764"/>
    <lineage>
        <taxon>Eukaryota</taxon>
        <taxon>Fungi</taxon>
        <taxon>Dikarya</taxon>
        <taxon>Ascomycota</taxon>
        <taxon>Pezizomycotina</taxon>
        <taxon>Dothideomycetes</taxon>
        <taxon>Dothideomycetes incertae sedis</taxon>
        <taxon>Botryosphaeriales</taxon>
        <taxon>Botryosphaeriaceae</taxon>
        <taxon>Lasiodiplodia</taxon>
    </lineage>
</organism>
<accession>A0ACC2JF67</accession>
<dbReference type="Proteomes" id="UP001153332">
    <property type="component" value="Unassembled WGS sequence"/>
</dbReference>
<protein>
    <submittedName>
        <fullName evidence="1">Uncharacterized protein</fullName>
    </submittedName>
</protein>
<comment type="caution">
    <text evidence="1">The sequence shown here is derived from an EMBL/GenBank/DDBJ whole genome shotgun (WGS) entry which is preliminary data.</text>
</comment>
<dbReference type="EMBL" id="JAPUUL010002040">
    <property type="protein sequence ID" value="KAJ8126070.1"/>
    <property type="molecule type" value="Genomic_DNA"/>
</dbReference>
<name>A0ACC2JF67_9PEZI</name>
<gene>
    <name evidence="1" type="ORF">O1611_g7568</name>
</gene>
<keyword evidence="2" id="KW-1185">Reference proteome</keyword>